<feature type="region of interest" description="Disordered" evidence="1">
    <location>
        <begin position="1"/>
        <end position="31"/>
    </location>
</feature>
<gene>
    <name evidence="2" type="ORF">L596_017979</name>
</gene>
<protein>
    <submittedName>
        <fullName evidence="2">Uncharacterized protein</fullName>
    </submittedName>
</protein>
<reference evidence="2 3" key="1">
    <citation type="journal article" date="2015" name="Genome Biol.">
        <title>Comparative genomics of Steinernema reveals deeply conserved gene regulatory networks.</title>
        <authorList>
            <person name="Dillman A.R."/>
            <person name="Macchietto M."/>
            <person name="Porter C.F."/>
            <person name="Rogers A."/>
            <person name="Williams B."/>
            <person name="Antoshechkin I."/>
            <person name="Lee M.M."/>
            <person name="Goodwin Z."/>
            <person name="Lu X."/>
            <person name="Lewis E.E."/>
            <person name="Goodrich-Blair H."/>
            <person name="Stock S.P."/>
            <person name="Adams B.J."/>
            <person name="Sternberg P.W."/>
            <person name="Mortazavi A."/>
        </authorList>
    </citation>
    <scope>NUCLEOTIDE SEQUENCE [LARGE SCALE GENOMIC DNA]</scope>
    <source>
        <strain evidence="2 3">ALL</strain>
    </source>
</reference>
<dbReference type="AlphaFoldDB" id="A0A4U5N3A0"/>
<keyword evidence="3" id="KW-1185">Reference proteome</keyword>
<evidence type="ECO:0000256" key="1">
    <source>
        <dbReference type="SAM" id="MobiDB-lite"/>
    </source>
</evidence>
<comment type="caution">
    <text evidence="2">The sequence shown here is derived from an EMBL/GenBank/DDBJ whole genome shotgun (WGS) entry which is preliminary data.</text>
</comment>
<reference evidence="2 3" key="2">
    <citation type="journal article" date="2019" name="G3 (Bethesda)">
        <title>Hybrid Assembly of the Genome of the Entomopathogenic Nematode Steinernema carpocapsae Identifies the X-Chromosome.</title>
        <authorList>
            <person name="Serra L."/>
            <person name="Macchietto M."/>
            <person name="Macias-Munoz A."/>
            <person name="McGill C.J."/>
            <person name="Rodriguez I.M."/>
            <person name="Rodriguez B."/>
            <person name="Murad R."/>
            <person name="Mortazavi A."/>
        </authorList>
    </citation>
    <scope>NUCLEOTIDE SEQUENCE [LARGE SCALE GENOMIC DNA]</scope>
    <source>
        <strain evidence="2 3">ALL</strain>
    </source>
</reference>
<evidence type="ECO:0000313" key="2">
    <source>
        <dbReference type="EMBL" id="TKR76909.1"/>
    </source>
</evidence>
<organism evidence="2 3">
    <name type="scientific">Steinernema carpocapsae</name>
    <name type="common">Entomopathogenic nematode</name>
    <dbReference type="NCBI Taxonomy" id="34508"/>
    <lineage>
        <taxon>Eukaryota</taxon>
        <taxon>Metazoa</taxon>
        <taxon>Ecdysozoa</taxon>
        <taxon>Nematoda</taxon>
        <taxon>Chromadorea</taxon>
        <taxon>Rhabditida</taxon>
        <taxon>Tylenchina</taxon>
        <taxon>Panagrolaimomorpha</taxon>
        <taxon>Strongyloidoidea</taxon>
        <taxon>Steinernematidae</taxon>
        <taxon>Steinernema</taxon>
    </lineage>
</organism>
<accession>A0A4U5N3A0</accession>
<proteinExistence type="predicted"/>
<evidence type="ECO:0000313" key="3">
    <source>
        <dbReference type="Proteomes" id="UP000298663"/>
    </source>
</evidence>
<name>A0A4U5N3A0_STECR</name>
<dbReference type="EMBL" id="AZBU02000005">
    <property type="protein sequence ID" value="TKR76909.1"/>
    <property type="molecule type" value="Genomic_DNA"/>
</dbReference>
<feature type="compositionally biased region" description="Basic residues" evidence="1">
    <location>
        <begin position="15"/>
        <end position="31"/>
    </location>
</feature>
<sequence length="132" mass="15310">MQLDLQNPPKSSSLSHRKHKDTQTKNPKKFRNSIELNLLCYNPGRRESNGGGGQFNQSHTCTDVRMLLFADLVLVPFYEAVLWEYNSLKAKRHVVYGQQRSTTLRWSRFAFCLTVKEPFLIGVKKAKWCNYG</sequence>
<feature type="compositionally biased region" description="Polar residues" evidence="1">
    <location>
        <begin position="1"/>
        <end position="14"/>
    </location>
</feature>
<dbReference type="Proteomes" id="UP000298663">
    <property type="component" value="Unassembled WGS sequence"/>
</dbReference>